<feature type="region of interest" description="Disordered" evidence="1">
    <location>
        <begin position="1"/>
        <end position="107"/>
    </location>
</feature>
<feature type="compositionally biased region" description="Polar residues" evidence="1">
    <location>
        <begin position="44"/>
        <end position="61"/>
    </location>
</feature>
<dbReference type="AlphaFoldDB" id="A0A0P1BBH5"/>
<evidence type="ECO:0000256" key="1">
    <source>
        <dbReference type="SAM" id="MobiDB-lite"/>
    </source>
</evidence>
<feature type="compositionally biased region" description="Polar residues" evidence="1">
    <location>
        <begin position="79"/>
        <end position="100"/>
    </location>
</feature>
<keyword evidence="3" id="KW-1185">Reference proteome</keyword>
<evidence type="ECO:0000313" key="2">
    <source>
        <dbReference type="EMBL" id="CEH12603.1"/>
    </source>
</evidence>
<dbReference type="EMBL" id="CCYA01000162">
    <property type="protein sequence ID" value="CEH12603.1"/>
    <property type="molecule type" value="Genomic_DNA"/>
</dbReference>
<dbReference type="OrthoDB" id="10489505at2759"/>
<dbReference type="Proteomes" id="UP000054845">
    <property type="component" value="Unassembled WGS sequence"/>
</dbReference>
<evidence type="ECO:0000313" key="3">
    <source>
        <dbReference type="Proteomes" id="UP000054845"/>
    </source>
</evidence>
<sequence length="125" mass="13564">MSNNDSGISLSENQTPDPSLRPIQPNSVPSTHALELDQDLGFSYNVTPPHSFQTTPRSRIGTSPLRFMSSSARLRGSASPVTTPRRSRVSSPAESPSGKTSSHRIDNHPTPSFWALFCCVGKEVK</sequence>
<accession>A0A0P1BBH5</accession>
<proteinExistence type="predicted"/>
<organism evidence="2 3">
    <name type="scientific">Ceraceosorus bombacis</name>
    <dbReference type="NCBI Taxonomy" id="401625"/>
    <lineage>
        <taxon>Eukaryota</taxon>
        <taxon>Fungi</taxon>
        <taxon>Dikarya</taxon>
        <taxon>Basidiomycota</taxon>
        <taxon>Ustilaginomycotina</taxon>
        <taxon>Exobasidiomycetes</taxon>
        <taxon>Ceraceosorales</taxon>
        <taxon>Ceraceosoraceae</taxon>
        <taxon>Ceraceosorus</taxon>
    </lineage>
</organism>
<feature type="compositionally biased region" description="Polar residues" evidence="1">
    <location>
        <begin position="1"/>
        <end position="17"/>
    </location>
</feature>
<name>A0A0P1BBH5_9BASI</name>
<protein>
    <submittedName>
        <fullName evidence="2">Uncharacterized protein</fullName>
    </submittedName>
</protein>
<reference evidence="2 3" key="1">
    <citation type="submission" date="2014-09" db="EMBL/GenBank/DDBJ databases">
        <authorList>
            <person name="Magalhaes I.L.F."/>
            <person name="Oliveira U."/>
            <person name="Santos F.R."/>
            <person name="Vidigal T.H.D.A."/>
            <person name="Brescovit A.D."/>
            <person name="Santos A.J."/>
        </authorList>
    </citation>
    <scope>NUCLEOTIDE SEQUENCE [LARGE SCALE GENOMIC DNA]</scope>
</reference>